<dbReference type="InterPro" id="IPR027417">
    <property type="entry name" value="P-loop_NTPase"/>
</dbReference>
<evidence type="ECO:0000256" key="7">
    <source>
        <dbReference type="ARBA" id="ARBA00022840"/>
    </source>
</evidence>
<dbReference type="Pfam" id="PF00005">
    <property type="entry name" value="ABC_tran"/>
    <property type="match status" value="1"/>
</dbReference>
<feature type="transmembrane region" description="Helical" evidence="10">
    <location>
        <begin position="12"/>
        <end position="38"/>
    </location>
</feature>
<keyword evidence="5 10" id="KW-0812">Transmembrane</keyword>
<feature type="transmembrane region" description="Helical" evidence="10">
    <location>
        <begin position="289"/>
        <end position="308"/>
    </location>
</feature>
<evidence type="ECO:0000256" key="1">
    <source>
        <dbReference type="ARBA" id="ARBA00004651"/>
    </source>
</evidence>
<keyword evidence="7 13" id="KW-0067">ATP-binding</keyword>
<evidence type="ECO:0000259" key="12">
    <source>
        <dbReference type="PROSITE" id="PS50929"/>
    </source>
</evidence>
<feature type="transmembrane region" description="Helical" evidence="10">
    <location>
        <begin position="136"/>
        <end position="156"/>
    </location>
</feature>
<proteinExistence type="inferred from homology"/>
<evidence type="ECO:0000256" key="5">
    <source>
        <dbReference type="ARBA" id="ARBA00022692"/>
    </source>
</evidence>
<evidence type="ECO:0000256" key="9">
    <source>
        <dbReference type="ARBA" id="ARBA00023136"/>
    </source>
</evidence>
<dbReference type="Gene3D" id="3.40.50.300">
    <property type="entry name" value="P-loop containing nucleotide triphosphate hydrolases"/>
    <property type="match status" value="1"/>
</dbReference>
<evidence type="ECO:0000256" key="6">
    <source>
        <dbReference type="ARBA" id="ARBA00022741"/>
    </source>
</evidence>
<dbReference type="InterPro" id="IPR003439">
    <property type="entry name" value="ABC_transporter-like_ATP-bd"/>
</dbReference>
<dbReference type="RefSeq" id="WP_282839021.1">
    <property type="nucleotide sequence ID" value="NZ_JASCXW010000007.1"/>
</dbReference>
<dbReference type="SUPFAM" id="SSF90123">
    <property type="entry name" value="ABC transporter transmembrane region"/>
    <property type="match status" value="1"/>
</dbReference>
<gene>
    <name evidence="13" type="ORF">QJ521_03415</name>
</gene>
<feature type="transmembrane region" description="Helical" evidence="10">
    <location>
        <begin position="58"/>
        <end position="78"/>
    </location>
</feature>
<dbReference type="SUPFAM" id="SSF52540">
    <property type="entry name" value="P-loop containing nucleoside triphosphate hydrolases"/>
    <property type="match status" value="1"/>
</dbReference>
<comment type="caution">
    <text evidence="13">The sequence shown here is derived from an EMBL/GenBank/DDBJ whole genome shotgun (WGS) entry which is preliminary data.</text>
</comment>
<dbReference type="Proteomes" id="UP001431532">
    <property type="component" value="Unassembled WGS sequence"/>
</dbReference>
<keyword evidence="8 10" id="KW-1133">Transmembrane helix</keyword>
<dbReference type="PANTHER" id="PTHR43394:SF1">
    <property type="entry name" value="ATP-BINDING CASSETTE SUB-FAMILY B MEMBER 10, MITOCHONDRIAL"/>
    <property type="match status" value="1"/>
</dbReference>
<keyword evidence="6" id="KW-0547">Nucleotide-binding</keyword>
<dbReference type="CDD" id="cd18548">
    <property type="entry name" value="ABC_6TM_Tm287_like"/>
    <property type="match status" value="1"/>
</dbReference>
<dbReference type="InterPro" id="IPR017871">
    <property type="entry name" value="ABC_transporter-like_CS"/>
</dbReference>
<dbReference type="AlphaFoldDB" id="A0AAW6U6R8"/>
<dbReference type="SMART" id="SM00382">
    <property type="entry name" value="AAA"/>
    <property type="match status" value="1"/>
</dbReference>
<protein>
    <submittedName>
        <fullName evidence="13">ABC transporter ATP-binding protein</fullName>
    </submittedName>
</protein>
<evidence type="ECO:0000313" key="13">
    <source>
        <dbReference type="EMBL" id="MDI6452605.1"/>
    </source>
</evidence>
<sequence length="581" mass="64974">MIKALKFLKPYKWGVLLVFALVALRAFLDLLLPMILGWLVNEGIGLGDATIDPNIAKIWEYALLMLGATILSIIFTIISGYMESKISAAFAVDLRRAVYKKIEQFSLREMDHFTTSSLITRSTNDIQQLQNIVNTLLRMVILAPFLAVGAIAFSIAQHPTLSMLLSVSIISLVVMLAIIFTITLPRFQLMQKLIDKLNLRTRENLSGLRVVRAYNTQEFQAQRIDEASQESKNLNIFVNRIMSMMWPTMGLIMGLTSLAIVYLGSRYFIGIDGFDPGSMMALMQYSMRAIMAFMFLTMIFIMIPRAAISAKRVMEVLEMEIEINDPEDPIALPKDMKGEVEFDNVTFKYPDAHAPVLSNISFKAAAGKTTAFIGSTGSGKSTLINLIPRFYERTSGTIKIDGIDIKKLRQEDLHSTMGYVPQKGILFGGSIKGNILFGNTDYDDNVMIEAAQIAQAETFIQEMEDGYEHNISQGGTNVSGGQRQRLSIARAIAKNPLIYIFDDSFSALDYQTDQKLRKLLDEKIKATKLIVAQRINTIRYADQIIVLDQGTIVGKGTHHELLKSCSVYQEIASSQLSKEEM</sequence>
<dbReference type="InterPro" id="IPR003593">
    <property type="entry name" value="AAA+_ATPase"/>
</dbReference>
<reference evidence="13" key="1">
    <citation type="submission" date="2023-05" db="EMBL/GenBank/DDBJ databases">
        <title>Mariniplasma microaerophilum sp. nov., a novel anaerobic mollicute isolated from terrestrial mud volcano, Taman Peninsula, Russia.</title>
        <authorList>
            <person name="Khomyakova M.A."/>
            <person name="Merkel A.Y."/>
            <person name="Slobodkin A.I."/>
        </authorList>
    </citation>
    <scope>NUCLEOTIDE SEQUENCE</scope>
    <source>
        <strain evidence="13">M4Ah</strain>
    </source>
</reference>
<dbReference type="FunFam" id="3.40.50.300:FF:000854">
    <property type="entry name" value="Multidrug ABC transporter ATP-binding protein"/>
    <property type="match status" value="1"/>
</dbReference>
<evidence type="ECO:0000256" key="8">
    <source>
        <dbReference type="ARBA" id="ARBA00022989"/>
    </source>
</evidence>
<evidence type="ECO:0000313" key="14">
    <source>
        <dbReference type="Proteomes" id="UP001431532"/>
    </source>
</evidence>
<dbReference type="PROSITE" id="PS50929">
    <property type="entry name" value="ABC_TM1F"/>
    <property type="match status" value="1"/>
</dbReference>
<dbReference type="EMBL" id="JASCXW010000007">
    <property type="protein sequence ID" value="MDI6452605.1"/>
    <property type="molecule type" value="Genomic_DNA"/>
</dbReference>
<feature type="transmembrane region" description="Helical" evidence="10">
    <location>
        <begin position="162"/>
        <end position="184"/>
    </location>
</feature>
<dbReference type="PROSITE" id="PS50893">
    <property type="entry name" value="ABC_TRANSPORTER_2"/>
    <property type="match status" value="1"/>
</dbReference>
<keyword evidence="4" id="KW-1003">Cell membrane</keyword>
<evidence type="ECO:0000256" key="3">
    <source>
        <dbReference type="ARBA" id="ARBA00022448"/>
    </source>
</evidence>
<dbReference type="InterPro" id="IPR039421">
    <property type="entry name" value="Type_1_exporter"/>
</dbReference>
<evidence type="ECO:0000256" key="4">
    <source>
        <dbReference type="ARBA" id="ARBA00022475"/>
    </source>
</evidence>
<dbReference type="GO" id="GO:0005524">
    <property type="term" value="F:ATP binding"/>
    <property type="evidence" value="ECO:0007669"/>
    <property type="project" value="UniProtKB-KW"/>
</dbReference>
<name>A0AAW6U6R8_9MOLU</name>
<feature type="domain" description="ABC transporter" evidence="11">
    <location>
        <begin position="340"/>
        <end position="574"/>
    </location>
</feature>
<keyword evidence="14" id="KW-1185">Reference proteome</keyword>
<evidence type="ECO:0000256" key="2">
    <source>
        <dbReference type="ARBA" id="ARBA00005417"/>
    </source>
</evidence>
<dbReference type="PROSITE" id="PS00211">
    <property type="entry name" value="ABC_TRANSPORTER_1"/>
    <property type="match status" value="1"/>
</dbReference>
<dbReference type="GO" id="GO:0015421">
    <property type="term" value="F:ABC-type oligopeptide transporter activity"/>
    <property type="evidence" value="ECO:0007669"/>
    <property type="project" value="TreeGrafter"/>
</dbReference>
<evidence type="ECO:0000259" key="11">
    <source>
        <dbReference type="PROSITE" id="PS50893"/>
    </source>
</evidence>
<dbReference type="InterPro" id="IPR011527">
    <property type="entry name" value="ABC1_TM_dom"/>
</dbReference>
<comment type="similarity">
    <text evidence="2">Belongs to the ABC transporter superfamily.</text>
</comment>
<keyword evidence="3" id="KW-0813">Transport</keyword>
<dbReference type="GO" id="GO:0005886">
    <property type="term" value="C:plasma membrane"/>
    <property type="evidence" value="ECO:0007669"/>
    <property type="project" value="UniProtKB-SubCell"/>
</dbReference>
<feature type="transmembrane region" description="Helical" evidence="10">
    <location>
        <begin position="249"/>
        <end position="269"/>
    </location>
</feature>
<dbReference type="PANTHER" id="PTHR43394">
    <property type="entry name" value="ATP-DEPENDENT PERMEASE MDL1, MITOCHONDRIAL"/>
    <property type="match status" value="1"/>
</dbReference>
<keyword evidence="9 10" id="KW-0472">Membrane</keyword>
<organism evidence="13 14">
    <name type="scientific">Peloplasma aerotolerans</name>
    <dbReference type="NCBI Taxonomy" id="3044389"/>
    <lineage>
        <taxon>Bacteria</taxon>
        <taxon>Bacillati</taxon>
        <taxon>Mycoplasmatota</taxon>
        <taxon>Mollicutes</taxon>
        <taxon>Acholeplasmatales</taxon>
        <taxon>Acholeplasmataceae</taxon>
        <taxon>Peloplasma</taxon>
    </lineage>
</organism>
<feature type="domain" description="ABC transmembrane type-1" evidence="12">
    <location>
        <begin position="16"/>
        <end position="305"/>
    </location>
</feature>
<evidence type="ECO:0000256" key="10">
    <source>
        <dbReference type="SAM" id="Phobius"/>
    </source>
</evidence>
<comment type="subcellular location">
    <subcellularLocation>
        <location evidence="1">Cell membrane</location>
        <topology evidence="1">Multi-pass membrane protein</topology>
    </subcellularLocation>
</comment>
<dbReference type="GO" id="GO:0016887">
    <property type="term" value="F:ATP hydrolysis activity"/>
    <property type="evidence" value="ECO:0007669"/>
    <property type="project" value="InterPro"/>
</dbReference>
<dbReference type="Pfam" id="PF00664">
    <property type="entry name" value="ABC_membrane"/>
    <property type="match status" value="1"/>
</dbReference>
<dbReference type="InterPro" id="IPR036640">
    <property type="entry name" value="ABC1_TM_sf"/>
</dbReference>
<accession>A0AAW6U6R8</accession>
<dbReference type="Gene3D" id="1.20.1560.10">
    <property type="entry name" value="ABC transporter type 1, transmembrane domain"/>
    <property type="match status" value="1"/>
</dbReference>